<organism evidence="1 2">
    <name type="scientific">Caerostris extrusa</name>
    <name type="common">Bark spider</name>
    <name type="synonym">Caerostris bankana</name>
    <dbReference type="NCBI Taxonomy" id="172846"/>
    <lineage>
        <taxon>Eukaryota</taxon>
        <taxon>Metazoa</taxon>
        <taxon>Ecdysozoa</taxon>
        <taxon>Arthropoda</taxon>
        <taxon>Chelicerata</taxon>
        <taxon>Arachnida</taxon>
        <taxon>Araneae</taxon>
        <taxon>Araneomorphae</taxon>
        <taxon>Entelegynae</taxon>
        <taxon>Araneoidea</taxon>
        <taxon>Araneidae</taxon>
        <taxon>Caerostris</taxon>
    </lineage>
</organism>
<keyword evidence="2" id="KW-1185">Reference proteome</keyword>
<proteinExistence type="predicted"/>
<evidence type="ECO:0000313" key="2">
    <source>
        <dbReference type="Proteomes" id="UP001054945"/>
    </source>
</evidence>
<gene>
    <name evidence="1" type="ORF">CEXT_108361</name>
</gene>
<dbReference type="Proteomes" id="UP001054945">
    <property type="component" value="Unassembled WGS sequence"/>
</dbReference>
<name>A0AAV4REH6_CAEEX</name>
<comment type="caution">
    <text evidence="1">The sequence shown here is derived from an EMBL/GenBank/DDBJ whole genome shotgun (WGS) entry which is preliminary data.</text>
</comment>
<reference evidence="1 2" key="1">
    <citation type="submission" date="2021-06" db="EMBL/GenBank/DDBJ databases">
        <title>Caerostris extrusa draft genome.</title>
        <authorList>
            <person name="Kono N."/>
            <person name="Arakawa K."/>
        </authorList>
    </citation>
    <scope>NUCLEOTIDE SEQUENCE [LARGE SCALE GENOMIC DNA]</scope>
</reference>
<accession>A0AAV4REH6</accession>
<evidence type="ECO:0008006" key="3">
    <source>
        <dbReference type="Google" id="ProtNLM"/>
    </source>
</evidence>
<dbReference type="EMBL" id="BPLR01007704">
    <property type="protein sequence ID" value="GIY19014.1"/>
    <property type="molecule type" value="Genomic_DNA"/>
</dbReference>
<protein>
    <recommendedName>
        <fullName evidence="3">Ribosomal protein S10</fullName>
    </recommendedName>
</protein>
<sequence>MHFPFPRNPQSLVGKYEIKKQKKKKVPQFLLKYLFLSHPCSKSLADKELPRQKKKKEISVRHFYLHPFTQLPITTLEQWSTSQVTVLSLS</sequence>
<dbReference type="AlphaFoldDB" id="A0AAV4REH6"/>
<evidence type="ECO:0000313" key="1">
    <source>
        <dbReference type="EMBL" id="GIY19014.1"/>
    </source>
</evidence>